<protein>
    <submittedName>
        <fullName evidence="2">Variant erythrocyte surface antigen-1 family protein</fullName>
    </submittedName>
</protein>
<keyword evidence="3" id="KW-1185">Reference proteome</keyword>
<comment type="caution">
    <text evidence="2">The sequence shown here is derived from an EMBL/GenBank/DDBJ whole genome shotgun (WGS) entry which is preliminary data.</text>
</comment>
<dbReference type="RefSeq" id="XP_067713967.1">
    <property type="nucleotide sequence ID" value="XM_067857866.1"/>
</dbReference>
<dbReference type="EMBL" id="BPLF01000001">
    <property type="protein sequence ID" value="GIX61896.1"/>
    <property type="molecule type" value="Genomic_DNA"/>
</dbReference>
<organism evidence="2 3">
    <name type="scientific">Babesia caballi</name>
    <dbReference type="NCBI Taxonomy" id="5871"/>
    <lineage>
        <taxon>Eukaryota</taxon>
        <taxon>Sar</taxon>
        <taxon>Alveolata</taxon>
        <taxon>Apicomplexa</taxon>
        <taxon>Aconoidasida</taxon>
        <taxon>Piroplasmida</taxon>
        <taxon>Babesiidae</taxon>
        <taxon>Babesia</taxon>
    </lineage>
</organism>
<name>A0AAV4LPX6_BABCB</name>
<gene>
    <name evidence="2" type="ORF">BcabD6B2_13310</name>
</gene>
<proteinExistence type="predicted"/>
<evidence type="ECO:0000313" key="2">
    <source>
        <dbReference type="EMBL" id="GIX61896.1"/>
    </source>
</evidence>
<sequence>MATAGKKLTECPSNLKEAIDWILRVTGKDGQDGSSQNGTQQLAGAVAGLLDGVQSSSPQLESKLSEIKKDLTTDGNNGIINALADGLKKFKEGIQTSGSSSNVYQALNNSSLTSKVPKAGEIFLGCVPLCFYGLSYLYWRCSEKGGGWYGLTFTDPTAPALKNFMVSMGFDTKQLKGERQGGTGQKVAEALQSFQELKSAVENEKSLTKFFSTIHSNFNEKLKEVSPPIVDTLKQHSLPAIFLCSSAYFKYKRTYGSTDSIPPPSTIRQMLYWLSGLLVSPNFSDLLKHIHSPFSDGPMPVAVSGSHEQQEKLSADDLAGHLITSCISSIQVLRSIQGRAVSDEPLLHNVYCNSEFSYSDYGSALFNALSDYTYALQFQLSFLYQQCSIGITNGGWYNCKFGNGVVANAKSHICPVKCTKGSGCRHGSNGCNHASECGQSGKLSPLQAFLTDNLRGFSLRPKSYIGSPSHLENHPPGAICHVNMGFNADHLRSSGKVIQIPPSDSFPKDCNASQSVRPRHLETSSGSICN</sequence>
<accession>A0AAV4LPX6</accession>
<evidence type="ECO:0000256" key="1">
    <source>
        <dbReference type="SAM" id="MobiDB-lite"/>
    </source>
</evidence>
<reference evidence="2 3" key="1">
    <citation type="submission" date="2021-06" db="EMBL/GenBank/DDBJ databases">
        <title>Genome sequence of Babesia caballi.</title>
        <authorList>
            <person name="Yamagishi J."/>
            <person name="Kidaka T."/>
            <person name="Ochi A."/>
        </authorList>
    </citation>
    <scope>NUCLEOTIDE SEQUENCE [LARGE SCALE GENOMIC DNA]</scope>
    <source>
        <strain evidence="2">USDA-D6B2</strain>
    </source>
</reference>
<dbReference type="AlphaFoldDB" id="A0AAV4LPX6"/>
<evidence type="ECO:0000313" key="3">
    <source>
        <dbReference type="Proteomes" id="UP001497744"/>
    </source>
</evidence>
<feature type="region of interest" description="Disordered" evidence="1">
    <location>
        <begin position="503"/>
        <end position="530"/>
    </location>
</feature>
<dbReference type="GeneID" id="94193379"/>
<dbReference type="Proteomes" id="UP001497744">
    <property type="component" value="Unassembled WGS sequence"/>
</dbReference>